<evidence type="ECO:0000256" key="3">
    <source>
        <dbReference type="ARBA" id="ARBA00022519"/>
    </source>
</evidence>
<evidence type="ECO:0000256" key="2">
    <source>
        <dbReference type="ARBA" id="ARBA00022475"/>
    </source>
</evidence>
<keyword evidence="2" id="KW-1003">Cell membrane</keyword>
<evidence type="ECO:0000313" key="7">
    <source>
        <dbReference type="EMBL" id="CUK27335.1"/>
    </source>
</evidence>
<dbReference type="CDD" id="cd07984">
    <property type="entry name" value="LPLAT_LABLAT-like"/>
    <property type="match status" value="1"/>
</dbReference>
<dbReference type="PANTHER" id="PTHR30606:SF10">
    <property type="entry name" value="PHOSPHATIDYLINOSITOL MANNOSIDE ACYLTRANSFERASE"/>
    <property type="match status" value="1"/>
</dbReference>
<keyword evidence="8" id="KW-1185">Reference proteome</keyword>
<dbReference type="Pfam" id="PF03279">
    <property type="entry name" value="Lip_A_acyltrans"/>
    <property type="match status" value="1"/>
</dbReference>
<dbReference type="GO" id="GO:0009247">
    <property type="term" value="P:glycolipid biosynthetic process"/>
    <property type="evidence" value="ECO:0007669"/>
    <property type="project" value="UniProtKB-ARBA"/>
</dbReference>
<evidence type="ECO:0000256" key="6">
    <source>
        <dbReference type="ARBA" id="ARBA00023315"/>
    </source>
</evidence>
<dbReference type="OrthoDB" id="9801955at2"/>
<dbReference type="InterPro" id="IPR004960">
    <property type="entry name" value="LipA_acyltrans"/>
</dbReference>
<dbReference type="STRING" id="1715691.TA5113_00656"/>
<dbReference type="EC" id="2.3.1.-" evidence="7"/>
<accession>A0A0P1J082</accession>
<evidence type="ECO:0000256" key="5">
    <source>
        <dbReference type="ARBA" id="ARBA00023136"/>
    </source>
</evidence>
<gene>
    <name evidence="7" type="primary">htrB</name>
    <name evidence="7" type="ORF">TA5114_03163</name>
</gene>
<dbReference type="PANTHER" id="PTHR30606">
    <property type="entry name" value="LIPID A BIOSYNTHESIS LAUROYL ACYLTRANSFERASE"/>
    <property type="match status" value="1"/>
</dbReference>
<reference evidence="8" key="1">
    <citation type="submission" date="2015-09" db="EMBL/GenBank/DDBJ databases">
        <authorList>
            <person name="Rodrigo-Torres Lidia"/>
            <person name="Arahal R.David."/>
        </authorList>
    </citation>
    <scope>NUCLEOTIDE SEQUENCE [LARGE SCALE GENOMIC DNA]</scope>
    <source>
        <strain evidence="8">CECT 5114</strain>
    </source>
</reference>
<keyword evidence="4 7" id="KW-0808">Transferase</keyword>
<dbReference type="GO" id="GO:0016746">
    <property type="term" value="F:acyltransferase activity"/>
    <property type="evidence" value="ECO:0007669"/>
    <property type="project" value="UniProtKB-KW"/>
</dbReference>
<keyword evidence="6 7" id="KW-0012">Acyltransferase</keyword>
<dbReference type="AlphaFoldDB" id="A0A0P1J082"/>
<dbReference type="EMBL" id="CYUE01000022">
    <property type="protein sequence ID" value="CUK27335.1"/>
    <property type="molecule type" value="Genomic_DNA"/>
</dbReference>
<dbReference type="RefSeq" id="WP_058316251.1">
    <property type="nucleotide sequence ID" value="NZ_CYTO01000007.1"/>
</dbReference>
<evidence type="ECO:0000256" key="4">
    <source>
        <dbReference type="ARBA" id="ARBA00022679"/>
    </source>
</evidence>
<evidence type="ECO:0000256" key="1">
    <source>
        <dbReference type="ARBA" id="ARBA00004533"/>
    </source>
</evidence>
<evidence type="ECO:0000313" key="8">
    <source>
        <dbReference type="Proteomes" id="UP000051184"/>
    </source>
</evidence>
<keyword evidence="5" id="KW-0472">Membrane</keyword>
<sequence>MAKAKKSKAPTVLERIEYGIIRIILSVIHAMPYRVRIAAMGRVMQHVIAPLAGYSRRVQENLELVVPEIPEAQRKALVGRTSNNIGRTLAELFSPNDFAPRARQIELSGPGVAAIDEARVSGKSIIFVSGHFGNYDVIRAALIARGLDVGGLYRRMNNPLFHDYYVNNISTIGTPLFERGRKGLGQMLRHLKKGGSLAALIDVRAGSGEELRFFGHPAWTAVSMAEMAEKYDALLVPCFAVRQEDGISFEAIIEEPIPSGTPEAMTQAYNDILERHVRENMDQWFWFHRRWKPIHNAKTP</sequence>
<keyword evidence="3" id="KW-0997">Cell inner membrane</keyword>
<organism evidence="7 8">
    <name type="scientific">Cognatishimia activa</name>
    <dbReference type="NCBI Taxonomy" id="1715691"/>
    <lineage>
        <taxon>Bacteria</taxon>
        <taxon>Pseudomonadati</taxon>
        <taxon>Pseudomonadota</taxon>
        <taxon>Alphaproteobacteria</taxon>
        <taxon>Rhodobacterales</taxon>
        <taxon>Paracoccaceae</taxon>
        <taxon>Cognatishimia</taxon>
    </lineage>
</organism>
<comment type="subcellular location">
    <subcellularLocation>
        <location evidence="1">Cell inner membrane</location>
    </subcellularLocation>
</comment>
<dbReference type="Proteomes" id="UP000051184">
    <property type="component" value="Unassembled WGS sequence"/>
</dbReference>
<dbReference type="PIRSF" id="PIRSF026649">
    <property type="entry name" value="MsbB"/>
    <property type="match status" value="1"/>
</dbReference>
<name>A0A0P1J082_9RHOB</name>
<dbReference type="GO" id="GO:0005886">
    <property type="term" value="C:plasma membrane"/>
    <property type="evidence" value="ECO:0007669"/>
    <property type="project" value="UniProtKB-SubCell"/>
</dbReference>
<proteinExistence type="predicted"/>
<protein>
    <submittedName>
        <fullName evidence="7">Lipid A biosynthesis lauroyl acyltransferase</fullName>
        <ecNumber evidence="7">2.3.1.-</ecNumber>
    </submittedName>
</protein>